<dbReference type="PANTHER" id="PTHR34292">
    <property type="entry name" value="OUTER SPORE WALL PROTEIN LDS1"/>
    <property type="match status" value="1"/>
</dbReference>
<sequence length="309" mass="35479">MSSIQDGPEAQDLLFERSSKETAHVPAHLSRATLRLQFPPTYVVVGVYRLFMDKTLWVPAWEKCKHATQRGALVGATWAVLTFSLQRKFIEIFMANSARVTGLSNRAIFGFKVPFGLHTYAAILLVGSQLTFILRYFLSKNIRIARDRAWAQTITSRGKGPEFWGPYVEEWENPPKVVVEKYGGVKRWVGGRVGLFFVRRVLLLPFEFYPFVGTAISAWFKALGTAHYLHTQYFDAKKMSEYQIAVFMEERKWDYRLFGFSAALLEGLPIIGLVFTVSNRIGAAMWAHDLEKKQHFVAAERLKRDEKRE</sequence>
<name>A0A9P6CE41_9AGAR</name>
<evidence type="ECO:0000256" key="1">
    <source>
        <dbReference type="SAM" id="Phobius"/>
    </source>
</evidence>
<keyword evidence="3" id="KW-1185">Reference proteome</keyword>
<organism evidence="2 3">
    <name type="scientific">Collybia nuda</name>
    <dbReference type="NCBI Taxonomy" id="64659"/>
    <lineage>
        <taxon>Eukaryota</taxon>
        <taxon>Fungi</taxon>
        <taxon>Dikarya</taxon>
        <taxon>Basidiomycota</taxon>
        <taxon>Agaricomycotina</taxon>
        <taxon>Agaricomycetes</taxon>
        <taxon>Agaricomycetidae</taxon>
        <taxon>Agaricales</taxon>
        <taxon>Tricholomatineae</taxon>
        <taxon>Clitocybaceae</taxon>
        <taxon>Collybia</taxon>
    </lineage>
</organism>
<keyword evidence="1" id="KW-1133">Transmembrane helix</keyword>
<evidence type="ECO:0000313" key="3">
    <source>
        <dbReference type="Proteomes" id="UP000807353"/>
    </source>
</evidence>
<dbReference type="AlphaFoldDB" id="A0A9P6CE41"/>
<reference evidence="2" key="1">
    <citation type="submission" date="2020-11" db="EMBL/GenBank/DDBJ databases">
        <authorList>
            <consortium name="DOE Joint Genome Institute"/>
            <person name="Ahrendt S."/>
            <person name="Riley R."/>
            <person name="Andreopoulos W."/>
            <person name="Labutti K."/>
            <person name="Pangilinan J."/>
            <person name="Ruiz-Duenas F.J."/>
            <person name="Barrasa J.M."/>
            <person name="Sanchez-Garcia M."/>
            <person name="Camarero S."/>
            <person name="Miyauchi S."/>
            <person name="Serrano A."/>
            <person name="Linde D."/>
            <person name="Babiker R."/>
            <person name="Drula E."/>
            <person name="Ayuso-Fernandez I."/>
            <person name="Pacheco R."/>
            <person name="Padilla G."/>
            <person name="Ferreira P."/>
            <person name="Barriuso J."/>
            <person name="Kellner H."/>
            <person name="Castanera R."/>
            <person name="Alfaro M."/>
            <person name="Ramirez L."/>
            <person name="Pisabarro A.G."/>
            <person name="Kuo A."/>
            <person name="Tritt A."/>
            <person name="Lipzen A."/>
            <person name="He G."/>
            <person name="Yan M."/>
            <person name="Ng V."/>
            <person name="Cullen D."/>
            <person name="Martin F."/>
            <person name="Rosso M.-N."/>
            <person name="Henrissat B."/>
            <person name="Hibbett D."/>
            <person name="Martinez A.T."/>
            <person name="Grigoriev I.V."/>
        </authorList>
    </citation>
    <scope>NUCLEOTIDE SEQUENCE</scope>
    <source>
        <strain evidence="2">CBS 247.69</strain>
    </source>
</reference>
<protein>
    <submittedName>
        <fullName evidence="2">Uncharacterized protein</fullName>
    </submittedName>
</protein>
<dbReference type="PANTHER" id="PTHR34292:SF2">
    <property type="entry name" value="OUTER SPORE WALL PROTEIN LDS1"/>
    <property type="match status" value="1"/>
</dbReference>
<dbReference type="Proteomes" id="UP000807353">
    <property type="component" value="Unassembled WGS sequence"/>
</dbReference>
<accession>A0A9P6CE41</accession>
<proteinExistence type="predicted"/>
<comment type="caution">
    <text evidence="2">The sequence shown here is derived from an EMBL/GenBank/DDBJ whole genome shotgun (WGS) entry which is preliminary data.</text>
</comment>
<feature type="transmembrane region" description="Helical" evidence="1">
    <location>
        <begin position="119"/>
        <end position="138"/>
    </location>
</feature>
<feature type="transmembrane region" description="Helical" evidence="1">
    <location>
        <begin position="257"/>
        <end position="277"/>
    </location>
</feature>
<gene>
    <name evidence="2" type="ORF">BDZ94DRAFT_1200543</name>
</gene>
<dbReference type="OrthoDB" id="10012223at2759"/>
<dbReference type="EMBL" id="MU150331">
    <property type="protein sequence ID" value="KAF9458785.1"/>
    <property type="molecule type" value="Genomic_DNA"/>
</dbReference>
<evidence type="ECO:0000313" key="2">
    <source>
        <dbReference type="EMBL" id="KAF9458785.1"/>
    </source>
</evidence>
<keyword evidence="1" id="KW-0472">Membrane</keyword>
<keyword evidence="1" id="KW-0812">Transmembrane</keyword>
<dbReference type="InterPro" id="IPR052786">
    <property type="entry name" value="Spore_wall_assembly"/>
</dbReference>
<feature type="transmembrane region" description="Helical" evidence="1">
    <location>
        <begin position="201"/>
        <end position="220"/>
    </location>
</feature>